<feature type="transmembrane region" description="Helical" evidence="8">
    <location>
        <begin position="144"/>
        <end position="161"/>
    </location>
</feature>
<evidence type="ECO:0000256" key="3">
    <source>
        <dbReference type="ARBA" id="ARBA00022692"/>
    </source>
</evidence>
<keyword evidence="2 8" id="KW-1003">Cell membrane</keyword>
<evidence type="ECO:0000256" key="2">
    <source>
        <dbReference type="ARBA" id="ARBA00022475"/>
    </source>
</evidence>
<keyword evidence="7 8" id="KW-0807">Transducer</keyword>
<dbReference type="GO" id="GO:0030425">
    <property type="term" value="C:dendrite"/>
    <property type="evidence" value="ECO:0007669"/>
    <property type="project" value="TreeGrafter"/>
</dbReference>
<comment type="function">
    <text evidence="8">Gustatory receptor which mediates acceptance or avoidance behavior, depending on its substrates.</text>
</comment>
<keyword evidence="4 8" id="KW-1133">Transmembrane helix</keyword>
<name>A0A9P0HAV1_NEZVI</name>
<dbReference type="GO" id="GO:0030424">
    <property type="term" value="C:axon"/>
    <property type="evidence" value="ECO:0007669"/>
    <property type="project" value="TreeGrafter"/>
</dbReference>
<dbReference type="GO" id="GO:0050909">
    <property type="term" value="P:sensory perception of taste"/>
    <property type="evidence" value="ECO:0007669"/>
    <property type="project" value="InterPro"/>
</dbReference>
<dbReference type="Pfam" id="PF08395">
    <property type="entry name" value="7tm_7"/>
    <property type="match status" value="1"/>
</dbReference>
<evidence type="ECO:0000256" key="5">
    <source>
        <dbReference type="ARBA" id="ARBA00023136"/>
    </source>
</evidence>
<feature type="transmembrane region" description="Helical" evidence="8">
    <location>
        <begin position="358"/>
        <end position="376"/>
    </location>
</feature>
<keyword evidence="6 8" id="KW-0675">Receptor</keyword>
<dbReference type="GO" id="GO:0008049">
    <property type="term" value="P:male courtship behavior"/>
    <property type="evidence" value="ECO:0007669"/>
    <property type="project" value="TreeGrafter"/>
</dbReference>
<dbReference type="PANTHER" id="PTHR21143">
    <property type="entry name" value="INVERTEBRATE GUSTATORY RECEPTOR"/>
    <property type="match status" value="1"/>
</dbReference>
<gene>
    <name evidence="9" type="ORF">NEZAVI_LOCUS8179</name>
</gene>
<evidence type="ECO:0000256" key="1">
    <source>
        <dbReference type="ARBA" id="ARBA00004651"/>
    </source>
</evidence>
<feature type="transmembrane region" description="Helical" evidence="8">
    <location>
        <begin position="12"/>
        <end position="29"/>
    </location>
</feature>
<proteinExistence type="inferred from homology"/>
<dbReference type="GO" id="GO:0007635">
    <property type="term" value="P:chemosensory behavior"/>
    <property type="evidence" value="ECO:0007669"/>
    <property type="project" value="TreeGrafter"/>
</dbReference>
<keyword evidence="10" id="KW-1185">Reference proteome</keyword>
<evidence type="ECO:0000313" key="10">
    <source>
        <dbReference type="Proteomes" id="UP001152798"/>
    </source>
</evidence>
<evidence type="ECO:0000256" key="7">
    <source>
        <dbReference type="ARBA" id="ARBA00023224"/>
    </source>
</evidence>
<dbReference type="InterPro" id="IPR013604">
    <property type="entry name" value="7TM_chemorcpt"/>
</dbReference>
<feature type="transmembrane region" description="Helical" evidence="8">
    <location>
        <begin position="41"/>
        <end position="67"/>
    </location>
</feature>
<dbReference type="GO" id="GO:0043025">
    <property type="term" value="C:neuronal cell body"/>
    <property type="evidence" value="ECO:0007669"/>
    <property type="project" value="TreeGrafter"/>
</dbReference>
<dbReference type="GO" id="GO:0007165">
    <property type="term" value="P:signal transduction"/>
    <property type="evidence" value="ECO:0007669"/>
    <property type="project" value="UniProtKB-KW"/>
</dbReference>
<dbReference type="EMBL" id="OV725080">
    <property type="protein sequence ID" value="CAH1398557.1"/>
    <property type="molecule type" value="Genomic_DNA"/>
</dbReference>
<evidence type="ECO:0000256" key="8">
    <source>
        <dbReference type="RuleBase" id="RU363108"/>
    </source>
</evidence>
<reference evidence="9" key="1">
    <citation type="submission" date="2022-01" db="EMBL/GenBank/DDBJ databases">
        <authorList>
            <person name="King R."/>
        </authorList>
    </citation>
    <scope>NUCLEOTIDE SEQUENCE</scope>
</reference>
<feature type="transmembrane region" description="Helical" evidence="8">
    <location>
        <begin position="245"/>
        <end position="268"/>
    </location>
</feature>
<evidence type="ECO:0000256" key="4">
    <source>
        <dbReference type="ARBA" id="ARBA00022989"/>
    </source>
</evidence>
<feature type="transmembrane region" description="Helical" evidence="8">
    <location>
        <begin position="280"/>
        <end position="299"/>
    </location>
</feature>
<keyword evidence="3 8" id="KW-0812">Transmembrane</keyword>
<accession>A0A9P0HAV1</accession>
<dbReference type="GO" id="GO:0005886">
    <property type="term" value="C:plasma membrane"/>
    <property type="evidence" value="ECO:0007669"/>
    <property type="project" value="UniProtKB-SubCell"/>
</dbReference>
<sequence length="401" mass="46154">MDSRSHSESHEIFFQDIFIKIIFLLSRFVGIFPCRYRNGQFFASIPLCIWSFLMACLMTFCTVFFHINLFIPESRVKLLLADTLTQLIVALWFCFCLWVLYMVAVTNSVLRMRHINRILLGLNEVDRQLAILEIRRDWRQKAKYFAKTYFVGLMVAILYPVNSPLISLCRFMKVPLFLPAVSIWLCSAQFTSLADQITLRLDEICLALNDIVLTRHFSISDKKLVTLSHAQDKLCDICIILDGSYAWIITCIISACFNGVFIPLYLVLTAVCQKGLNANLIGSTICWSTISLHTVWHIVSTTSGISMKLRGFNLTLYKLMMSDKRNEVLQNSKLRLHISMQREVVFTAKGFFKLDYTLIQWMLASAATYLVILIQFTSPDEESAIDILKLDVNTTIPFDYE</sequence>
<comment type="similarity">
    <text evidence="8">Belongs to the insect chemoreceptor superfamily. Gustatory receptor (GR) family.</text>
</comment>
<evidence type="ECO:0000256" key="6">
    <source>
        <dbReference type="ARBA" id="ARBA00023170"/>
    </source>
</evidence>
<keyword evidence="5 8" id="KW-0472">Membrane</keyword>
<protein>
    <recommendedName>
        <fullName evidence="8">Gustatory receptor</fullName>
    </recommendedName>
</protein>
<dbReference type="OrthoDB" id="6366728at2759"/>
<organism evidence="9 10">
    <name type="scientific">Nezara viridula</name>
    <name type="common">Southern green stink bug</name>
    <name type="synonym">Cimex viridulus</name>
    <dbReference type="NCBI Taxonomy" id="85310"/>
    <lineage>
        <taxon>Eukaryota</taxon>
        <taxon>Metazoa</taxon>
        <taxon>Ecdysozoa</taxon>
        <taxon>Arthropoda</taxon>
        <taxon>Hexapoda</taxon>
        <taxon>Insecta</taxon>
        <taxon>Pterygota</taxon>
        <taxon>Neoptera</taxon>
        <taxon>Paraneoptera</taxon>
        <taxon>Hemiptera</taxon>
        <taxon>Heteroptera</taxon>
        <taxon>Panheteroptera</taxon>
        <taxon>Pentatomomorpha</taxon>
        <taxon>Pentatomoidea</taxon>
        <taxon>Pentatomidae</taxon>
        <taxon>Pentatominae</taxon>
        <taxon>Nezara</taxon>
    </lineage>
</organism>
<feature type="transmembrane region" description="Helical" evidence="8">
    <location>
        <begin position="87"/>
        <end position="110"/>
    </location>
</feature>
<evidence type="ECO:0000313" key="9">
    <source>
        <dbReference type="EMBL" id="CAH1398557.1"/>
    </source>
</evidence>
<dbReference type="AlphaFoldDB" id="A0A9P0HAV1"/>
<comment type="subcellular location">
    <subcellularLocation>
        <location evidence="1 8">Cell membrane</location>
        <topology evidence="1 8">Multi-pass membrane protein</topology>
    </subcellularLocation>
</comment>
<dbReference type="PANTHER" id="PTHR21143:SF133">
    <property type="entry name" value="GUSTATORY AND PHEROMONE RECEPTOR 32A-RELATED"/>
    <property type="match status" value="1"/>
</dbReference>
<dbReference type="Proteomes" id="UP001152798">
    <property type="component" value="Chromosome 4"/>
</dbReference>